<dbReference type="Proteomes" id="UP001053296">
    <property type="component" value="Chromosome"/>
</dbReference>
<accession>A0ABM7PA58</accession>
<evidence type="ECO:0008006" key="3">
    <source>
        <dbReference type="Google" id="ProtNLM"/>
    </source>
</evidence>
<keyword evidence="2" id="KW-1185">Reference proteome</keyword>
<dbReference type="RefSeq" id="WP_229591920.1">
    <property type="nucleotide sequence ID" value="NZ_AP024485.1"/>
</dbReference>
<evidence type="ECO:0000313" key="1">
    <source>
        <dbReference type="EMBL" id="BCS89972.1"/>
    </source>
</evidence>
<sequence length="233" mass="26774">MPSSNAPLRLKTDPRGRLRLHEQLDILSMSPRTRRNITMRMGRKVAKAAKANIRQQKTIHGTSMEPRKDSRNKRKMLRGFGRHIKPYMRGTDRVEVTFGNDYTARLAGRHQYGIAEPWTTAKAQKIYKRPDYKAPTTRAQAKALKAEGYRLRVQKKRGKGCTLRRVSIKWIMDHLSVGQAGAILRDMRTGTKRGKQQWEVKPAARPFLGPKPGTEKEFLNELARDTMAEITNR</sequence>
<evidence type="ECO:0000313" key="2">
    <source>
        <dbReference type="Proteomes" id="UP001053296"/>
    </source>
</evidence>
<dbReference type="EMBL" id="AP024485">
    <property type="protein sequence ID" value="BCS89972.1"/>
    <property type="molecule type" value="Genomic_DNA"/>
</dbReference>
<proteinExistence type="predicted"/>
<reference evidence="1" key="1">
    <citation type="journal article" date="2022" name="Arch. Microbiol.">
        <title>Pseudodesulfovibrio sediminis sp. nov., a mesophilic and neutrophilic sulfate-reducing bacterium isolated from sediment of a brackish lake.</title>
        <authorList>
            <person name="Takahashi A."/>
            <person name="Kojima H."/>
            <person name="Watanabe M."/>
            <person name="Fukui M."/>
        </authorList>
    </citation>
    <scope>NUCLEOTIDE SEQUENCE</scope>
    <source>
        <strain evidence="1">SF6</strain>
    </source>
</reference>
<name>A0ABM7PA58_9BACT</name>
<protein>
    <recommendedName>
        <fullName evidence="3">Virion morphogenesis protein</fullName>
    </recommendedName>
</protein>
<organism evidence="1 2">
    <name type="scientific">Pseudodesulfovibrio sediminis</name>
    <dbReference type="NCBI Taxonomy" id="2810563"/>
    <lineage>
        <taxon>Bacteria</taxon>
        <taxon>Pseudomonadati</taxon>
        <taxon>Thermodesulfobacteriota</taxon>
        <taxon>Desulfovibrionia</taxon>
        <taxon>Desulfovibrionales</taxon>
        <taxon>Desulfovibrionaceae</taxon>
    </lineage>
</organism>
<gene>
    <name evidence="1" type="ORF">PSDVSF_32140</name>
</gene>